<evidence type="ECO:0000313" key="3">
    <source>
        <dbReference type="Proteomes" id="UP001498476"/>
    </source>
</evidence>
<dbReference type="CDD" id="cd12108">
    <property type="entry name" value="Hr-like"/>
    <property type="match status" value="1"/>
</dbReference>
<dbReference type="InterPro" id="IPR053206">
    <property type="entry name" value="Dimeric_xanthone_biosynth"/>
</dbReference>
<dbReference type="PANTHER" id="PTHR38048:SF2">
    <property type="entry name" value="HEMERYTHRIN-LIKE DOMAIN-CONTAINING PROTEIN"/>
    <property type="match status" value="1"/>
</dbReference>
<evidence type="ECO:0000259" key="1">
    <source>
        <dbReference type="Pfam" id="PF01814"/>
    </source>
</evidence>
<feature type="non-terminal residue" evidence="2">
    <location>
        <position position="465"/>
    </location>
</feature>
<protein>
    <recommendedName>
        <fullName evidence="1">Hemerythrin-like domain-containing protein</fullName>
    </recommendedName>
</protein>
<name>A0ABR1GGM5_9HYPO</name>
<sequence length="465" mass="51412">MAPIYADHPFPLIATPDQETKDVPDMFSRVACEMTLVHNMIIRGLNSIYLQAPLVSAADAPSFLQYCRVWYALLYVHHTGEEKEFFPYVEDATGKKGLMDNNLDQHRAFQVGVESFKAYIDGCVAGKQKFEGAKLTRIMDGFGEVLAKHLGDEIPTLLQLREYGMGKLGDMEKRFQLEGEKNMKMLGLVDGLPFCFCNHDVRFEGGRWASWPPAPMIVHILARNVTYWAHRDWWKFAACDRHGHLRPLHALAEQNHPTILSLALAQALIAPGAVAQSLDETIVGCAEVECPTAGRSTSAECQLVDKTLGMIGLARVPVEADALEGLSWVEGVAIADPNDGNRTFDKSFYLGTPPSLSLNSTGACALFFTHVSDRVRFDDEDDDLSVSQGTCEEAMSKKCVSALISRAEDLDVDGLSSGEACKKLQEEFEDNLDSECASFADRSKWVSLETIDLEELIPNREAAVI</sequence>
<feature type="domain" description="Hemerythrin-like" evidence="1">
    <location>
        <begin position="35"/>
        <end position="153"/>
    </location>
</feature>
<dbReference type="PANTHER" id="PTHR38048">
    <property type="entry name" value="EXPRESSED PROTEIN"/>
    <property type="match status" value="1"/>
</dbReference>
<dbReference type="Gene3D" id="1.20.120.520">
    <property type="entry name" value="nmb1532 protein domain like"/>
    <property type="match status" value="1"/>
</dbReference>
<gene>
    <name evidence="2" type="ORF">QQX98_013356</name>
</gene>
<evidence type="ECO:0000313" key="2">
    <source>
        <dbReference type="EMBL" id="KAK7393861.1"/>
    </source>
</evidence>
<keyword evidence="3" id="KW-1185">Reference proteome</keyword>
<comment type="caution">
    <text evidence="2">The sequence shown here is derived from an EMBL/GenBank/DDBJ whole genome shotgun (WGS) entry which is preliminary data.</text>
</comment>
<dbReference type="InterPro" id="IPR012312">
    <property type="entry name" value="Hemerythrin-like"/>
</dbReference>
<dbReference type="EMBL" id="JAZAVJ010000768">
    <property type="protein sequence ID" value="KAK7393861.1"/>
    <property type="molecule type" value="Genomic_DNA"/>
</dbReference>
<dbReference type="Pfam" id="PF01814">
    <property type="entry name" value="Hemerythrin"/>
    <property type="match status" value="1"/>
</dbReference>
<proteinExistence type="predicted"/>
<organism evidence="2 3">
    <name type="scientific">Neonectria punicea</name>
    <dbReference type="NCBI Taxonomy" id="979145"/>
    <lineage>
        <taxon>Eukaryota</taxon>
        <taxon>Fungi</taxon>
        <taxon>Dikarya</taxon>
        <taxon>Ascomycota</taxon>
        <taxon>Pezizomycotina</taxon>
        <taxon>Sordariomycetes</taxon>
        <taxon>Hypocreomycetidae</taxon>
        <taxon>Hypocreales</taxon>
        <taxon>Nectriaceae</taxon>
        <taxon>Neonectria</taxon>
    </lineage>
</organism>
<dbReference type="Proteomes" id="UP001498476">
    <property type="component" value="Unassembled WGS sequence"/>
</dbReference>
<accession>A0ABR1GGM5</accession>
<reference evidence="2 3" key="1">
    <citation type="journal article" date="2025" name="Microbiol. Resour. Announc.">
        <title>Draft genome sequences for Neonectria magnoliae and Neonectria punicea, canker pathogens of Liriodendron tulipifera and Acer saccharum in West Virginia.</title>
        <authorList>
            <person name="Petronek H.M."/>
            <person name="Kasson M.T."/>
            <person name="Metheny A.M."/>
            <person name="Stauder C.M."/>
            <person name="Lovett B."/>
            <person name="Lynch S.C."/>
            <person name="Garnas J.R."/>
            <person name="Kasson L.R."/>
            <person name="Stajich J.E."/>
        </authorList>
    </citation>
    <scope>NUCLEOTIDE SEQUENCE [LARGE SCALE GENOMIC DNA]</scope>
    <source>
        <strain evidence="2 3">NRRL 64653</strain>
    </source>
</reference>